<dbReference type="SMART" id="SM01117">
    <property type="entry name" value="Cyt-b5"/>
    <property type="match status" value="1"/>
</dbReference>
<feature type="transmembrane region" description="Helical" evidence="8">
    <location>
        <begin position="117"/>
        <end position="134"/>
    </location>
</feature>
<feature type="domain" description="Cytochrome b5 heme-binding" evidence="9">
    <location>
        <begin position="4"/>
        <end position="80"/>
    </location>
</feature>
<keyword evidence="5" id="KW-0408">Iron</keyword>
<dbReference type="InterPro" id="IPR036400">
    <property type="entry name" value="Cyt_B5-like_heme/steroid_sf"/>
</dbReference>
<gene>
    <name evidence="10" type="ORF">LNINA_LOCUS4093</name>
</gene>
<evidence type="ECO:0000313" key="11">
    <source>
        <dbReference type="Proteomes" id="UP001497472"/>
    </source>
</evidence>
<evidence type="ECO:0000256" key="6">
    <source>
        <dbReference type="ARBA" id="ARBA00023136"/>
    </source>
</evidence>
<sequence>MSDTKRFSRQEISLRNSKSDLYVIIDNRVYDLTKFQDDHPGGHEVLQQVAGKDGTEEFHDVGHSLDAKELMKKYLMGELVDEDRVELEKPRRVWEATAPTDTSNLTDPVDEGFLSSWRLPVVLGVLATLLYYLFL</sequence>
<dbReference type="Gene3D" id="3.10.120.10">
    <property type="entry name" value="Cytochrome b5-like heme/steroid binding domain"/>
    <property type="match status" value="1"/>
</dbReference>
<comment type="subcellular location">
    <subcellularLocation>
        <location evidence="1">Membrane</location>
    </subcellularLocation>
</comment>
<comment type="caution">
    <text evidence="10">The sequence shown here is derived from an EMBL/GenBank/DDBJ whole genome shotgun (WGS) entry which is preliminary data.</text>
</comment>
<evidence type="ECO:0000256" key="4">
    <source>
        <dbReference type="ARBA" id="ARBA00022723"/>
    </source>
</evidence>
<dbReference type="PANTHER" id="PTHR19359">
    <property type="entry name" value="CYTOCHROME B5"/>
    <property type="match status" value="1"/>
</dbReference>
<proteinExistence type="inferred from homology"/>
<keyword evidence="2" id="KW-0349">Heme</keyword>
<comment type="similarity">
    <text evidence="7">Belongs to the cytochrome b5 family.</text>
</comment>
<protein>
    <recommendedName>
        <fullName evidence="9">Cytochrome b5 heme-binding domain-containing protein</fullName>
    </recommendedName>
</protein>
<dbReference type="PROSITE" id="PS50255">
    <property type="entry name" value="CYTOCHROME_B5_2"/>
    <property type="match status" value="1"/>
</dbReference>
<keyword evidence="3 8" id="KW-0812">Transmembrane</keyword>
<keyword evidence="6 8" id="KW-0472">Membrane</keyword>
<evidence type="ECO:0000256" key="2">
    <source>
        <dbReference type="ARBA" id="ARBA00022617"/>
    </source>
</evidence>
<dbReference type="PANTHER" id="PTHR19359:SF14">
    <property type="entry name" value="CYTOCHROME B5 A"/>
    <property type="match status" value="1"/>
</dbReference>
<keyword evidence="8" id="KW-1133">Transmembrane helix</keyword>
<accession>A0AAV1J5F3</accession>
<keyword evidence="11" id="KW-1185">Reference proteome</keyword>
<dbReference type="AlphaFoldDB" id="A0AAV1J5F3"/>
<evidence type="ECO:0000256" key="1">
    <source>
        <dbReference type="ARBA" id="ARBA00004370"/>
    </source>
</evidence>
<reference evidence="10 11" key="1">
    <citation type="submission" date="2023-11" db="EMBL/GenBank/DDBJ databases">
        <authorList>
            <person name="Okamura Y."/>
        </authorList>
    </citation>
    <scope>NUCLEOTIDE SEQUENCE [LARGE SCALE GENOMIC DNA]</scope>
</reference>
<organism evidence="10 11">
    <name type="scientific">Leptosia nina</name>
    <dbReference type="NCBI Taxonomy" id="320188"/>
    <lineage>
        <taxon>Eukaryota</taxon>
        <taxon>Metazoa</taxon>
        <taxon>Ecdysozoa</taxon>
        <taxon>Arthropoda</taxon>
        <taxon>Hexapoda</taxon>
        <taxon>Insecta</taxon>
        <taxon>Pterygota</taxon>
        <taxon>Neoptera</taxon>
        <taxon>Endopterygota</taxon>
        <taxon>Lepidoptera</taxon>
        <taxon>Glossata</taxon>
        <taxon>Ditrysia</taxon>
        <taxon>Papilionoidea</taxon>
        <taxon>Pieridae</taxon>
        <taxon>Pierinae</taxon>
        <taxon>Leptosia</taxon>
    </lineage>
</organism>
<evidence type="ECO:0000256" key="3">
    <source>
        <dbReference type="ARBA" id="ARBA00022692"/>
    </source>
</evidence>
<evidence type="ECO:0000313" key="10">
    <source>
        <dbReference type="EMBL" id="CAK1544339.1"/>
    </source>
</evidence>
<dbReference type="FunFam" id="3.10.120.10:FF:000002">
    <property type="entry name" value="Cytochrome b5 type B"/>
    <property type="match status" value="1"/>
</dbReference>
<dbReference type="SUPFAM" id="SSF55856">
    <property type="entry name" value="Cytochrome b5-like heme/steroid binding domain"/>
    <property type="match status" value="1"/>
</dbReference>
<name>A0AAV1J5F3_9NEOP</name>
<dbReference type="EMBL" id="CAVLEF010000005">
    <property type="protein sequence ID" value="CAK1544339.1"/>
    <property type="molecule type" value="Genomic_DNA"/>
</dbReference>
<evidence type="ECO:0000256" key="7">
    <source>
        <dbReference type="ARBA" id="ARBA00038168"/>
    </source>
</evidence>
<dbReference type="InterPro" id="IPR001199">
    <property type="entry name" value="Cyt_B5-like_heme/steroid-bd"/>
</dbReference>
<evidence type="ECO:0000259" key="9">
    <source>
        <dbReference type="PROSITE" id="PS50255"/>
    </source>
</evidence>
<evidence type="ECO:0000256" key="8">
    <source>
        <dbReference type="SAM" id="Phobius"/>
    </source>
</evidence>
<dbReference type="GO" id="GO:0016020">
    <property type="term" value="C:membrane"/>
    <property type="evidence" value="ECO:0007669"/>
    <property type="project" value="UniProtKB-SubCell"/>
</dbReference>
<dbReference type="Proteomes" id="UP001497472">
    <property type="component" value="Unassembled WGS sequence"/>
</dbReference>
<dbReference type="GO" id="GO:0020037">
    <property type="term" value="F:heme binding"/>
    <property type="evidence" value="ECO:0007669"/>
    <property type="project" value="TreeGrafter"/>
</dbReference>
<dbReference type="InterPro" id="IPR050668">
    <property type="entry name" value="Cytochrome_b5"/>
</dbReference>
<evidence type="ECO:0000256" key="5">
    <source>
        <dbReference type="ARBA" id="ARBA00023004"/>
    </source>
</evidence>
<dbReference type="GO" id="GO:0046872">
    <property type="term" value="F:metal ion binding"/>
    <property type="evidence" value="ECO:0007669"/>
    <property type="project" value="UniProtKB-KW"/>
</dbReference>
<dbReference type="Pfam" id="PF00173">
    <property type="entry name" value="Cyt-b5"/>
    <property type="match status" value="1"/>
</dbReference>
<keyword evidence="4" id="KW-0479">Metal-binding</keyword>
<dbReference type="PRINTS" id="PR00363">
    <property type="entry name" value="CYTOCHROMEB5"/>
</dbReference>